<feature type="transmembrane region" description="Helical" evidence="1">
    <location>
        <begin position="94"/>
        <end position="116"/>
    </location>
</feature>
<keyword evidence="1" id="KW-0472">Membrane</keyword>
<dbReference type="Proteomes" id="UP000663868">
    <property type="component" value="Unassembled WGS sequence"/>
</dbReference>
<organism evidence="7 8">
    <name type="scientific">Adineta steineri</name>
    <dbReference type="NCBI Taxonomy" id="433720"/>
    <lineage>
        <taxon>Eukaryota</taxon>
        <taxon>Metazoa</taxon>
        <taxon>Spiralia</taxon>
        <taxon>Gnathifera</taxon>
        <taxon>Rotifera</taxon>
        <taxon>Eurotatoria</taxon>
        <taxon>Bdelloidea</taxon>
        <taxon>Adinetida</taxon>
        <taxon>Adinetidae</taxon>
        <taxon>Adineta</taxon>
    </lineage>
</organism>
<dbReference type="OrthoDB" id="9979689at2759"/>
<dbReference type="EMBL" id="CAJOBB010000289">
    <property type="protein sequence ID" value="CAF3640835.1"/>
    <property type="molecule type" value="Genomic_DNA"/>
</dbReference>
<keyword evidence="1" id="KW-1133">Transmembrane helix</keyword>
<evidence type="ECO:0000256" key="1">
    <source>
        <dbReference type="SAM" id="Phobius"/>
    </source>
</evidence>
<accession>A0A818QX79</accession>
<evidence type="ECO:0000313" key="8">
    <source>
        <dbReference type="Proteomes" id="UP000663868"/>
    </source>
</evidence>
<proteinExistence type="predicted"/>
<evidence type="ECO:0000313" key="7">
    <source>
        <dbReference type="EMBL" id="CAF3640835.1"/>
    </source>
</evidence>
<evidence type="ECO:0000313" key="6">
    <source>
        <dbReference type="EMBL" id="CAF3536212.1"/>
    </source>
</evidence>
<dbReference type="Proteomes" id="UP000663881">
    <property type="component" value="Unassembled WGS sequence"/>
</dbReference>
<evidence type="ECO:0008006" key="9">
    <source>
        <dbReference type="Google" id="ProtNLM"/>
    </source>
</evidence>
<dbReference type="AlphaFoldDB" id="A0A818QX79"/>
<keyword evidence="1" id="KW-0812">Transmembrane</keyword>
<dbReference type="EMBL" id="CAJNON010000478">
    <property type="protein sequence ID" value="CAF1282324.1"/>
    <property type="molecule type" value="Genomic_DNA"/>
</dbReference>
<dbReference type="EMBL" id="CAJOAZ010000107">
    <property type="protein sequence ID" value="CAF3533914.1"/>
    <property type="molecule type" value="Genomic_DNA"/>
</dbReference>
<protein>
    <recommendedName>
        <fullName evidence="9">EGF-like domain-containing protein</fullName>
    </recommendedName>
</protein>
<evidence type="ECO:0000313" key="3">
    <source>
        <dbReference type="EMBL" id="CAF1052719.1"/>
    </source>
</evidence>
<evidence type="ECO:0000313" key="5">
    <source>
        <dbReference type="EMBL" id="CAF3533914.1"/>
    </source>
</evidence>
<reference evidence="7" key="1">
    <citation type="submission" date="2021-02" db="EMBL/GenBank/DDBJ databases">
        <authorList>
            <person name="Nowell W R."/>
        </authorList>
    </citation>
    <scope>NUCLEOTIDE SEQUENCE</scope>
</reference>
<evidence type="ECO:0000313" key="2">
    <source>
        <dbReference type="EMBL" id="CAF0766645.1"/>
    </source>
</evidence>
<comment type="caution">
    <text evidence="7">The sequence shown here is derived from an EMBL/GenBank/DDBJ whole genome shotgun (WGS) entry which is preliminary data.</text>
</comment>
<dbReference type="Proteomes" id="UP000663845">
    <property type="component" value="Unassembled WGS sequence"/>
</dbReference>
<evidence type="ECO:0000313" key="4">
    <source>
        <dbReference type="EMBL" id="CAF1282324.1"/>
    </source>
</evidence>
<dbReference type="Proteomes" id="UP000663860">
    <property type="component" value="Unassembled WGS sequence"/>
</dbReference>
<dbReference type="EMBL" id="CAJOAY010000100">
    <property type="protein sequence ID" value="CAF3536212.1"/>
    <property type="molecule type" value="Genomic_DNA"/>
</dbReference>
<dbReference type="EMBL" id="CAJNOE010000212">
    <property type="protein sequence ID" value="CAF1052719.1"/>
    <property type="molecule type" value="Genomic_DNA"/>
</dbReference>
<dbReference type="Proteomes" id="UP000663844">
    <property type="component" value="Unassembled WGS sequence"/>
</dbReference>
<sequence length="430" mass="46806">MSGALSSLSNRQLLSPDQKALKTKDDPATYGDFYRASSAVSTNDINFPKVLGKTDQVGEETLYQVEISNEPLLRKTLRSELASKKKCLTRRWQTALATGLFLAGMIAGIAGLAYYLSVPQTITAPFLLYGESCYMNSRSCDASRLLWCPAGVCLCTGNFQWNSTIENCTCGSYSSFNGFECQGLGYYGDPCTYVHCRPTLTCTAALNTTYTTGQSICVCDNSTYLDTVNNATKGTCVTKLGYNSTCLTEDDCKDWLGLYCIDSTGTPRCECDTSTSYWDSSAGLCQRKVLGWDPCNATVPCDTSKGLTCVAGLCECNAYSYWDNVTAINCETLKTYGISCQYDFQCNQTVSLSCPAVLTGCNCPIQSQNYICDCQLGNFWDGLRCTPTHSYNGTCDFQNACTTAGNFVCYLGHCICPTGATWDNSTSTCH</sequence>
<gene>
    <name evidence="3" type="ORF">IZO911_LOCUS20425</name>
    <name evidence="2" type="ORF">JYZ213_LOCUS3375</name>
    <name evidence="7" type="ORF">KXQ929_LOCUS7187</name>
    <name evidence="6" type="ORF">OKA104_LOCUS3360</name>
    <name evidence="5" type="ORF">OXD698_LOCUS3086</name>
    <name evidence="4" type="ORF">VCS650_LOCUS30035</name>
</gene>
<name>A0A818QX79_9BILA</name>
<dbReference type="Proteomes" id="UP000663891">
    <property type="component" value="Unassembled WGS sequence"/>
</dbReference>
<dbReference type="EMBL" id="CAJNOG010000018">
    <property type="protein sequence ID" value="CAF0766645.1"/>
    <property type="molecule type" value="Genomic_DNA"/>
</dbReference>